<accession>A0ABV8I0J6</accession>
<keyword evidence="1" id="KW-1133">Transmembrane helix</keyword>
<gene>
    <name evidence="2" type="ORF">ACFO3J_35315</name>
</gene>
<organism evidence="2 3">
    <name type="scientific">Streptomyces polygonati</name>
    <dbReference type="NCBI Taxonomy" id="1617087"/>
    <lineage>
        <taxon>Bacteria</taxon>
        <taxon>Bacillati</taxon>
        <taxon>Actinomycetota</taxon>
        <taxon>Actinomycetes</taxon>
        <taxon>Kitasatosporales</taxon>
        <taxon>Streptomycetaceae</taxon>
        <taxon>Streptomyces</taxon>
    </lineage>
</organism>
<evidence type="ECO:0000256" key="1">
    <source>
        <dbReference type="SAM" id="Phobius"/>
    </source>
</evidence>
<keyword evidence="1" id="KW-0472">Membrane</keyword>
<sequence>MCAESRNVASDSLGGLMARSLARFSCTIAFLSLAFVGCFPGLFGCAAVDSIAARAPQTILLDRV</sequence>
<feature type="transmembrane region" description="Helical" evidence="1">
    <location>
        <begin position="21"/>
        <end position="43"/>
    </location>
</feature>
<evidence type="ECO:0008006" key="4">
    <source>
        <dbReference type="Google" id="ProtNLM"/>
    </source>
</evidence>
<dbReference type="RefSeq" id="WP_386438765.1">
    <property type="nucleotide sequence ID" value="NZ_JBHSBB010000052.1"/>
</dbReference>
<keyword evidence="1" id="KW-0812">Transmembrane</keyword>
<evidence type="ECO:0000313" key="2">
    <source>
        <dbReference type="EMBL" id="MFC4036671.1"/>
    </source>
</evidence>
<dbReference type="Proteomes" id="UP001595765">
    <property type="component" value="Unassembled WGS sequence"/>
</dbReference>
<keyword evidence="3" id="KW-1185">Reference proteome</keyword>
<protein>
    <recommendedName>
        <fullName evidence="4">Lipoprotein</fullName>
    </recommendedName>
</protein>
<comment type="caution">
    <text evidence="2">The sequence shown here is derived from an EMBL/GenBank/DDBJ whole genome shotgun (WGS) entry which is preliminary data.</text>
</comment>
<dbReference type="EMBL" id="JBHSBB010000052">
    <property type="protein sequence ID" value="MFC4036671.1"/>
    <property type="molecule type" value="Genomic_DNA"/>
</dbReference>
<proteinExistence type="predicted"/>
<name>A0ABV8I0J6_9ACTN</name>
<evidence type="ECO:0000313" key="3">
    <source>
        <dbReference type="Proteomes" id="UP001595765"/>
    </source>
</evidence>
<reference evidence="3" key="1">
    <citation type="journal article" date="2019" name="Int. J. Syst. Evol. Microbiol.">
        <title>The Global Catalogue of Microorganisms (GCM) 10K type strain sequencing project: providing services to taxonomists for standard genome sequencing and annotation.</title>
        <authorList>
            <consortium name="The Broad Institute Genomics Platform"/>
            <consortium name="The Broad Institute Genome Sequencing Center for Infectious Disease"/>
            <person name="Wu L."/>
            <person name="Ma J."/>
        </authorList>
    </citation>
    <scope>NUCLEOTIDE SEQUENCE [LARGE SCALE GENOMIC DNA]</scope>
    <source>
        <strain evidence="3">CGMCC 4.7237</strain>
    </source>
</reference>